<dbReference type="NCBIfam" id="TIGR00830">
    <property type="entry name" value="PTBA"/>
    <property type="match status" value="1"/>
</dbReference>
<dbReference type="PROSITE" id="PS00371">
    <property type="entry name" value="PTS_EIIA_TYPE_1_HIS"/>
    <property type="match status" value="1"/>
</dbReference>
<keyword evidence="6" id="KW-0418">Kinase</keyword>
<name>A0A2S7N1Y1_9BACI</name>
<feature type="domain" description="PTS EIIA type-1" evidence="7">
    <location>
        <begin position="33"/>
        <end position="137"/>
    </location>
</feature>
<gene>
    <name evidence="8" type="ORF">CYL18_05195</name>
</gene>
<dbReference type="Gene3D" id="2.70.70.10">
    <property type="entry name" value="Glucose Permease (Domain IIA)"/>
    <property type="match status" value="1"/>
</dbReference>
<dbReference type="PROSITE" id="PS51093">
    <property type="entry name" value="PTS_EIIA_TYPE_1"/>
    <property type="match status" value="1"/>
</dbReference>
<evidence type="ECO:0000256" key="6">
    <source>
        <dbReference type="ARBA" id="ARBA00022777"/>
    </source>
</evidence>
<dbReference type="GO" id="GO:0009401">
    <property type="term" value="P:phosphoenolpyruvate-dependent sugar phosphotransferase system"/>
    <property type="evidence" value="ECO:0007669"/>
    <property type="project" value="UniProtKB-KW"/>
</dbReference>
<organism evidence="8 9">
    <name type="scientific">Pradoshia eiseniae</name>
    <dbReference type="NCBI Taxonomy" id="2064768"/>
    <lineage>
        <taxon>Bacteria</taxon>
        <taxon>Bacillati</taxon>
        <taxon>Bacillota</taxon>
        <taxon>Bacilli</taxon>
        <taxon>Bacillales</taxon>
        <taxon>Bacillaceae</taxon>
        <taxon>Pradoshia</taxon>
    </lineage>
</organism>
<evidence type="ECO:0000256" key="5">
    <source>
        <dbReference type="ARBA" id="ARBA00022683"/>
    </source>
</evidence>
<dbReference type="AlphaFoldDB" id="A0A2S7N1Y1"/>
<dbReference type="InterPro" id="IPR050890">
    <property type="entry name" value="PTS_EIIA_component"/>
</dbReference>
<dbReference type="FunFam" id="2.70.70.10:FF:000001">
    <property type="entry name" value="PTS system glucose-specific IIA component"/>
    <property type="match status" value="1"/>
</dbReference>
<dbReference type="PANTHER" id="PTHR45008:SF1">
    <property type="entry name" value="PTS SYSTEM GLUCOSE-SPECIFIC EIIA COMPONENT"/>
    <property type="match status" value="1"/>
</dbReference>
<evidence type="ECO:0000313" key="9">
    <source>
        <dbReference type="Proteomes" id="UP000239663"/>
    </source>
</evidence>
<accession>A0A2S7N1Y1</accession>
<dbReference type="InterPro" id="IPR011055">
    <property type="entry name" value="Dup_hybrid_motif"/>
</dbReference>
<keyword evidence="2" id="KW-0813">Transport</keyword>
<keyword evidence="5" id="KW-0598">Phosphotransferase system</keyword>
<dbReference type="OrthoDB" id="92465at2"/>
<dbReference type="SUPFAM" id="SSF51261">
    <property type="entry name" value="Duplicated hybrid motif"/>
    <property type="match status" value="1"/>
</dbReference>
<protein>
    <submittedName>
        <fullName evidence="8">PTS sugar transporter</fullName>
    </submittedName>
</protein>
<keyword evidence="9" id="KW-1185">Reference proteome</keyword>
<evidence type="ECO:0000256" key="1">
    <source>
        <dbReference type="ARBA" id="ARBA00004496"/>
    </source>
</evidence>
<dbReference type="Pfam" id="PF00358">
    <property type="entry name" value="PTS_EIIA_1"/>
    <property type="match status" value="1"/>
</dbReference>
<dbReference type="GO" id="GO:0016301">
    <property type="term" value="F:kinase activity"/>
    <property type="evidence" value="ECO:0007669"/>
    <property type="project" value="UniProtKB-KW"/>
</dbReference>
<comment type="caution">
    <text evidence="8">The sequence shown here is derived from an EMBL/GenBank/DDBJ whole genome shotgun (WGS) entry which is preliminary data.</text>
</comment>
<dbReference type="RefSeq" id="WP_104848429.1">
    <property type="nucleotide sequence ID" value="NZ_PKOZ01000002.1"/>
</dbReference>
<dbReference type="EMBL" id="PKOZ01000002">
    <property type="protein sequence ID" value="PQD96000.1"/>
    <property type="molecule type" value="Genomic_DNA"/>
</dbReference>
<keyword evidence="4" id="KW-0808">Transferase</keyword>
<evidence type="ECO:0000259" key="7">
    <source>
        <dbReference type="PROSITE" id="PS51093"/>
    </source>
</evidence>
<dbReference type="PANTHER" id="PTHR45008">
    <property type="entry name" value="PTS SYSTEM GLUCOSE-SPECIFIC EIIA COMPONENT"/>
    <property type="match status" value="1"/>
</dbReference>
<evidence type="ECO:0000313" key="8">
    <source>
        <dbReference type="EMBL" id="PQD96000.1"/>
    </source>
</evidence>
<dbReference type="Proteomes" id="UP000239663">
    <property type="component" value="Unassembled WGS sequence"/>
</dbReference>
<keyword evidence="3 8" id="KW-0762">Sugar transport</keyword>
<evidence type="ECO:0000256" key="3">
    <source>
        <dbReference type="ARBA" id="ARBA00022597"/>
    </source>
</evidence>
<dbReference type="InterPro" id="IPR001127">
    <property type="entry name" value="PTS_EIIA_1_perm"/>
</dbReference>
<comment type="subcellular location">
    <subcellularLocation>
        <location evidence="1">Cytoplasm</location>
    </subcellularLocation>
</comment>
<evidence type="ECO:0000256" key="2">
    <source>
        <dbReference type="ARBA" id="ARBA00022448"/>
    </source>
</evidence>
<sequence>MFKGLFKKKQPNDQDSMLVPLKGKIVHLEAVPDPVFAEKMMGDGFAIDPADGTIVSPVDGEVITIFPTKHAISLKSKQGREILIHVGLETVQLNGEGFTPLVMDGQKIKKGQELLKVDFDAIKEKVPSILTPVIFTNLNENEKVVVEGQEIFIR</sequence>
<evidence type="ECO:0000256" key="4">
    <source>
        <dbReference type="ARBA" id="ARBA00022679"/>
    </source>
</evidence>
<dbReference type="GO" id="GO:0005737">
    <property type="term" value="C:cytoplasm"/>
    <property type="evidence" value="ECO:0007669"/>
    <property type="project" value="UniProtKB-SubCell"/>
</dbReference>
<reference evidence="8 9" key="1">
    <citation type="submission" date="2017-12" db="EMBL/GenBank/DDBJ databases">
        <title>Taxonomic description and draft genome of Pradoshia cofamensis Gen. nov., sp. nov., a thermotolerant bacillale isolated from anterior gut of earthworm Eisenia fetida.</title>
        <authorList>
            <person name="Saha T."/>
            <person name="Chakraborty R."/>
        </authorList>
    </citation>
    <scope>NUCLEOTIDE SEQUENCE [LARGE SCALE GENOMIC DNA]</scope>
    <source>
        <strain evidence="8 9">EAG3</strain>
    </source>
</reference>
<proteinExistence type="predicted"/>